<dbReference type="Proteomes" id="UP000681425">
    <property type="component" value="Chromosome"/>
</dbReference>
<dbReference type="InterPro" id="IPR036942">
    <property type="entry name" value="Beta-barrel_TonB_sf"/>
</dbReference>
<feature type="domain" description="TonB-dependent receptor-like beta-barrel" evidence="11">
    <location>
        <begin position="472"/>
        <end position="924"/>
    </location>
</feature>
<dbReference type="AlphaFoldDB" id="A0A975K6S9"/>
<keyword evidence="14" id="KW-1185">Reference proteome</keyword>
<evidence type="ECO:0000256" key="1">
    <source>
        <dbReference type="ARBA" id="ARBA00004571"/>
    </source>
</evidence>
<evidence type="ECO:0000259" key="11">
    <source>
        <dbReference type="Pfam" id="PF00593"/>
    </source>
</evidence>
<evidence type="ECO:0000256" key="9">
    <source>
        <dbReference type="RuleBase" id="RU003357"/>
    </source>
</evidence>
<dbReference type="Pfam" id="PF07715">
    <property type="entry name" value="Plug"/>
    <property type="match status" value="1"/>
</dbReference>
<keyword evidence="4 8" id="KW-0812">Transmembrane</keyword>
<proteinExistence type="inferred from homology"/>
<keyword evidence="13" id="KW-0675">Receptor</keyword>
<dbReference type="Gene3D" id="2.170.130.10">
    <property type="entry name" value="TonB-dependent receptor, plug domain"/>
    <property type="match status" value="1"/>
</dbReference>
<dbReference type="InterPro" id="IPR000531">
    <property type="entry name" value="Beta-barrel_TonB"/>
</dbReference>
<reference evidence="13" key="1">
    <citation type="submission" date="2021-04" db="EMBL/GenBank/DDBJ databases">
        <title>Isolation of p-tert-butylphenol degrading bacteria Sphingobium phenoxybenzoativorans Tas13 from active sludge.</title>
        <authorList>
            <person name="Li Y."/>
        </authorList>
    </citation>
    <scope>NUCLEOTIDE SEQUENCE</scope>
    <source>
        <strain evidence="13">Tas13</strain>
    </source>
</reference>
<gene>
    <name evidence="13" type="ORF">KFK14_21670</name>
</gene>
<dbReference type="PROSITE" id="PS52016">
    <property type="entry name" value="TONB_DEPENDENT_REC_3"/>
    <property type="match status" value="1"/>
</dbReference>
<name>A0A975K6S9_9SPHN</name>
<protein>
    <submittedName>
        <fullName evidence="13">TonB-dependent receptor</fullName>
    </submittedName>
</protein>
<keyword evidence="10" id="KW-0732">Signal</keyword>
<evidence type="ECO:0000256" key="7">
    <source>
        <dbReference type="ARBA" id="ARBA00023237"/>
    </source>
</evidence>
<dbReference type="GO" id="GO:0009279">
    <property type="term" value="C:cell outer membrane"/>
    <property type="evidence" value="ECO:0007669"/>
    <property type="project" value="UniProtKB-SubCell"/>
</dbReference>
<feature type="domain" description="TonB-dependent receptor plug" evidence="12">
    <location>
        <begin position="70"/>
        <end position="184"/>
    </location>
</feature>
<keyword evidence="6 8" id="KW-0472">Membrane</keyword>
<dbReference type="InterPro" id="IPR039426">
    <property type="entry name" value="TonB-dep_rcpt-like"/>
</dbReference>
<dbReference type="KEGG" id="spph:KFK14_21670"/>
<evidence type="ECO:0000313" key="14">
    <source>
        <dbReference type="Proteomes" id="UP000681425"/>
    </source>
</evidence>
<evidence type="ECO:0000256" key="3">
    <source>
        <dbReference type="ARBA" id="ARBA00022452"/>
    </source>
</evidence>
<evidence type="ECO:0000256" key="8">
    <source>
        <dbReference type="PROSITE-ProRule" id="PRU01360"/>
    </source>
</evidence>
<evidence type="ECO:0000256" key="10">
    <source>
        <dbReference type="SAM" id="SignalP"/>
    </source>
</evidence>
<evidence type="ECO:0000256" key="2">
    <source>
        <dbReference type="ARBA" id="ARBA00022448"/>
    </source>
</evidence>
<keyword evidence="5 9" id="KW-0798">TonB box</keyword>
<accession>A0A975K6S9</accession>
<feature type="signal peptide" evidence="10">
    <location>
        <begin position="1"/>
        <end position="36"/>
    </location>
</feature>
<comment type="subcellular location">
    <subcellularLocation>
        <location evidence="1 8">Cell outer membrane</location>
        <topology evidence="1 8">Multi-pass membrane protein</topology>
    </subcellularLocation>
</comment>
<dbReference type="Pfam" id="PF00593">
    <property type="entry name" value="TonB_dep_Rec_b-barrel"/>
    <property type="match status" value="1"/>
</dbReference>
<keyword evidence="7 8" id="KW-0998">Cell outer membrane</keyword>
<evidence type="ECO:0000313" key="13">
    <source>
        <dbReference type="EMBL" id="QUT05537.1"/>
    </source>
</evidence>
<evidence type="ECO:0000256" key="6">
    <source>
        <dbReference type="ARBA" id="ARBA00023136"/>
    </source>
</evidence>
<evidence type="ECO:0000256" key="4">
    <source>
        <dbReference type="ARBA" id="ARBA00022692"/>
    </source>
</evidence>
<comment type="similarity">
    <text evidence="8 9">Belongs to the TonB-dependent receptor family.</text>
</comment>
<dbReference type="InterPro" id="IPR037066">
    <property type="entry name" value="Plug_dom_sf"/>
</dbReference>
<dbReference type="PANTHER" id="PTHR47234:SF3">
    <property type="entry name" value="SECRETIN_TONB SHORT N-TERMINAL DOMAIN-CONTAINING PROTEIN"/>
    <property type="match status" value="1"/>
</dbReference>
<dbReference type="InterPro" id="IPR012910">
    <property type="entry name" value="Plug_dom"/>
</dbReference>
<keyword evidence="2 8" id="KW-0813">Transport</keyword>
<dbReference type="Gene3D" id="2.40.170.20">
    <property type="entry name" value="TonB-dependent receptor, beta-barrel domain"/>
    <property type="match status" value="1"/>
</dbReference>
<dbReference type="EMBL" id="CP073910">
    <property type="protein sequence ID" value="QUT05537.1"/>
    <property type="molecule type" value="Genomic_DNA"/>
</dbReference>
<dbReference type="SUPFAM" id="SSF56935">
    <property type="entry name" value="Porins"/>
    <property type="match status" value="1"/>
</dbReference>
<evidence type="ECO:0000256" key="5">
    <source>
        <dbReference type="ARBA" id="ARBA00023077"/>
    </source>
</evidence>
<dbReference type="PANTHER" id="PTHR47234">
    <property type="match status" value="1"/>
</dbReference>
<organism evidence="13 14">
    <name type="scientific">Sphingobium phenoxybenzoativorans</name>
    <dbReference type="NCBI Taxonomy" id="1592790"/>
    <lineage>
        <taxon>Bacteria</taxon>
        <taxon>Pseudomonadati</taxon>
        <taxon>Pseudomonadota</taxon>
        <taxon>Alphaproteobacteria</taxon>
        <taxon>Sphingomonadales</taxon>
        <taxon>Sphingomonadaceae</taxon>
        <taxon>Sphingobium</taxon>
    </lineage>
</organism>
<feature type="chain" id="PRO_5037194010" evidence="10">
    <location>
        <begin position="37"/>
        <end position="967"/>
    </location>
</feature>
<evidence type="ECO:0000259" key="12">
    <source>
        <dbReference type="Pfam" id="PF07715"/>
    </source>
</evidence>
<keyword evidence="3 8" id="KW-1134">Transmembrane beta strand</keyword>
<sequence>MEIPGTAYNRRSKLRAQLFATAGSLLFTLATMPAAAQDMPVAPQDAAPQQDAPAAEIVVTGTRIVRDGYNAPTPVAVLSKADIAAQAPANISDFVNQLPSIAGSGTSGTNSGALSNAGAGINSISLRGLGVGRTLVLVDGQRSVASTVGGIVDINTIPQDLVERVEVVTGGASAAYGSDAVGGVVNFVLDKTFTGLRIGADQGISTYGDGHNYKFTGSAGLLLLDSRLHVLFNAEYFRQEGVDTIDRDWNDIGFFMINNPAYTATNGQPQRLVGSGFGPSGYTTGGLIGAGPLRGTYFQGPGQTAQLTFGTVLSPWMVGGDTATTLAGHIGTNSLIPHDERLNFFNRTAFDITPDVTVFGQFSYNRSTSRSFYQQTPSTGVTIQADNAYLATYYPQIAAEMATRGLGSFTMGTSNAGFPVPGSNIKREVYRFVGGAEGRFQLFDRKWGWNGYYQHGVTKAHEELTNTWFNARMTLAQDAVFGPGGSIVCRSTLTNPTNGCVPINRLGTMGPSAEALAYIYGAAQPQRDQTIKQDVAAVSANGEVFDLPGGAAAVAFGAEWRKEQINGKVDPQFNTGWLYGNFLVNRGEYTVKEGFLEVDLPVIKGLNVNAAGRYTDYSTSGSVQTWKIGATFEPIPDIRLRGNISHDIRAPNLQELFAAGTARTNTVIIPTGANAPATGSLQFVQNQVGNPALRPEVADSWTLGAVFKPQFLPGFSASFDYYSIKIDKAIGNVTAQDTVDLCYSEGISSYCNNVIFSGNTLTSIVLRPINFSKQTAEGFDIEASYRLPLSNLSESLPGTFTIHSIVTHYIKNVIDNGISFPIDYAGVNGGSLAGTFSSPNWVYRISAFYEADPFTFNLVARGFSDGVYGNDFVECTTGCPTSSTQYRTLNNNHINGATYFDASLGFKFNAYGGKGTLTFIVNNLLNKDPVLAAYGPDGNNIPAYAQTSRSQYDVVGRVFRVAARFQF</sequence>